<evidence type="ECO:0000259" key="7">
    <source>
        <dbReference type="Pfam" id="PF00892"/>
    </source>
</evidence>
<dbReference type="EMBL" id="JAGIYY010000004">
    <property type="protein sequence ID" value="MBP0439733.1"/>
    <property type="molecule type" value="Genomic_DNA"/>
</dbReference>
<evidence type="ECO:0000256" key="5">
    <source>
        <dbReference type="ARBA" id="ARBA00023136"/>
    </source>
</evidence>
<feature type="transmembrane region" description="Helical" evidence="6">
    <location>
        <begin position="37"/>
        <end position="56"/>
    </location>
</feature>
<accession>A0A8J7QZL8</accession>
<dbReference type="SUPFAM" id="SSF103481">
    <property type="entry name" value="Multidrug resistance efflux transporter EmrE"/>
    <property type="match status" value="2"/>
</dbReference>
<feature type="transmembrane region" description="Helical" evidence="6">
    <location>
        <begin position="179"/>
        <end position="197"/>
    </location>
</feature>
<dbReference type="RefSeq" id="WP_209335764.1">
    <property type="nucleotide sequence ID" value="NZ_JAGIYY010000004.1"/>
</dbReference>
<evidence type="ECO:0000256" key="4">
    <source>
        <dbReference type="ARBA" id="ARBA00022989"/>
    </source>
</evidence>
<feature type="domain" description="EamA" evidence="7">
    <location>
        <begin position="8"/>
        <end position="140"/>
    </location>
</feature>
<evidence type="ECO:0000256" key="6">
    <source>
        <dbReference type="SAM" id="Phobius"/>
    </source>
</evidence>
<dbReference type="PANTHER" id="PTHR22911:SF6">
    <property type="entry name" value="SOLUTE CARRIER FAMILY 35 MEMBER G1"/>
    <property type="match status" value="1"/>
</dbReference>
<feature type="transmembrane region" description="Helical" evidence="6">
    <location>
        <begin position="209"/>
        <end position="230"/>
    </location>
</feature>
<feature type="transmembrane region" description="Helical" evidence="6">
    <location>
        <begin position="150"/>
        <end position="167"/>
    </location>
</feature>
<gene>
    <name evidence="8" type="ORF">J5Y06_13815</name>
</gene>
<name>A0A8J7QZL8_9HYPH</name>
<comment type="similarity">
    <text evidence="2">Belongs to the drug/metabolite transporter (DMT) superfamily. 10 TMS drug/metabolite exporter (DME) (TC 2.A.7.3) family.</text>
</comment>
<feature type="transmembrane region" description="Helical" evidence="6">
    <location>
        <begin position="125"/>
        <end position="144"/>
    </location>
</feature>
<dbReference type="InterPro" id="IPR000620">
    <property type="entry name" value="EamA_dom"/>
</dbReference>
<evidence type="ECO:0000313" key="9">
    <source>
        <dbReference type="Proteomes" id="UP000666240"/>
    </source>
</evidence>
<comment type="caution">
    <text evidence="8">The sequence shown here is derived from an EMBL/GenBank/DDBJ whole genome shotgun (WGS) entry which is preliminary data.</text>
</comment>
<keyword evidence="3 6" id="KW-0812">Transmembrane</keyword>
<proteinExistence type="inferred from homology"/>
<dbReference type="Proteomes" id="UP000666240">
    <property type="component" value="Unassembled WGS sequence"/>
</dbReference>
<dbReference type="InterPro" id="IPR037185">
    <property type="entry name" value="EmrE-like"/>
</dbReference>
<dbReference type="PANTHER" id="PTHR22911">
    <property type="entry name" value="ACYL-MALONYL CONDENSING ENZYME-RELATED"/>
    <property type="match status" value="1"/>
</dbReference>
<comment type="subcellular location">
    <subcellularLocation>
        <location evidence="1">Membrane</location>
        <topology evidence="1">Multi-pass membrane protein</topology>
    </subcellularLocation>
</comment>
<evidence type="ECO:0000256" key="3">
    <source>
        <dbReference type="ARBA" id="ARBA00022692"/>
    </source>
</evidence>
<keyword evidence="4 6" id="KW-1133">Transmembrane helix</keyword>
<evidence type="ECO:0000313" key="8">
    <source>
        <dbReference type="EMBL" id="MBP0439733.1"/>
    </source>
</evidence>
<keyword evidence="9" id="KW-1185">Reference proteome</keyword>
<feature type="transmembrane region" description="Helical" evidence="6">
    <location>
        <begin position="76"/>
        <end position="95"/>
    </location>
</feature>
<protein>
    <submittedName>
        <fullName evidence="8">DMT family transporter</fullName>
    </submittedName>
</protein>
<dbReference type="AlphaFoldDB" id="A0A8J7QZL8"/>
<dbReference type="Gene3D" id="1.10.3730.20">
    <property type="match status" value="1"/>
</dbReference>
<dbReference type="Pfam" id="PF00892">
    <property type="entry name" value="EamA"/>
    <property type="match status" value="1"/>
</dbReference>
<evidence type="ECO:0000256" key="1">
    <source>
        <dbReference type="ARBA" id="ARBA00004141"/>
    </source>
</evidence>
<keyword evidence="5 6" id="KW-0472">Membrane</keyword>
<feature type="transmembrane region" description="Helical" evidence="6">
    <location>
        <begin position="242"/>
        <end position="258"/>
    </location>
</feature>
<feature type="transmembrane region" description="Helical" evidence="6">
    <location>
        <begin position="264"/>
        <end position="282"/>
    </location>
</feature>
<sequence>MPLSQNTRGSLFMVVATAGFTINDALTKVASADMNAGQIMFVRGIFAVLLMGAIVWHQKALVPVRAFWQPAVLFRILGENAATIFFLIALAQLPLANTTAIMQALPLLITLAAALFLGERVGWRRILAILTGFVGVLIIVRPGFEGFNSFALFALLSVLFCAVRDLATRQIPPTVPSLLISLLTAASVMVSGGLLIAPMGGWTPMRTEMIALLALSAALVLIGYTFVIMAMRTGELSVIAPFRYAALIWSVALGLLIFGDVPDMPMIIGATIIVLSGIYTLLRERKVSRTKPVTSTTGPNMAADGL</sequence>
<dbReference type="GO" id="GO:0016020">
    <property type="term" value="C:membrane"/>
    <property type="evidence" value="ECO:0007669"/>
    <property type="project" value="UniProtKB-SubCell"/>
</dbReference>
<reference evidence="8" key="1">
    <citation type="submission" date="2021-03" db="EMBL/GenBank/DDBJ databases">
        <title>Genome sequencing and assembly of Tianweitania sediminis.</title>
        <authorList>
            <person name="Chhetri G."/>
        </authorList>
    </citation>
    <scope>NUCLEOTIDE SEQUENCE</scope>
    <source>
        <strain evidence="8">Z8</strain>
    </source>
</reference>
<organism evidence="8 9">
    <name type="scientific">Tianweitania sediminis</name>
    <dbReference type="NCBI Taxonomy" id="1502156"/>
    <lineage>
        <taxon>Bacteria</taxon>
        <taxon>Pseudomonadati</taxon>
        <taxon>Pseudomonadota</taxon>
        <taxon>Alphaproteobacteria</taxon>
        <taxon>Hyphomicrobiales</taxon>
        <taxon>Phyllobacteriaceae</taxon>
        <taxon>Tianweitania</taxon>
    </lineage>
</organism>
<evidence type="ECO:0000256" key="2">
    <source>
        <dbReference type="ARBA" id="ARBA00009853"/>
    </source>
</evidence>